<dbReference type="OrthoDB" id="1867629at2759"/>
<feature type="compositionally biased region" description="Gly residues" evidence="1">
    <location>
        <begin position="42"/>
        <end position="58"/>
    </location>
</feature>
<accession>A0A9Q1JUG5</accession>
<proteinExistence type="predicted"/>
<feature type="region of interest" description="Disordered" evidence="1">
    <location>
        <begin position="30"/>
        <end position="77"/>
    </location>
</feature>
<feature type="compositionally biased region" description="Basic and acidic residues" evidence="1">
    <location>
        <begin position="110"/>
        <end position="124"/>
    </location>
</feature>
<organism evidence="2 3">
    <name type="scientific">Carnegiea gigantea</name>
    <dbReference type="NCBI Taxonomy" id="171969"/>
    <lineage>
        <taxon>Eukaryota</taxon>
        <taxon>Viridiplantae</taxon>
        <taxon>Streptophyta</taxon>
        <taxon>Embryophyta</taxon>
        <taxon>Tracheophyta</taxon>
        <taxon>Spermatophyta</taxon>
        <taxon>Magnoliopsida</taxon>
        <taxon>eudicotyledons</taxon>
        <taxon>Gunneridae</taxon>
        <taxon>Pentapetalae</taxon>
        <taxon>Caryophyllales</taxon>
        <taxon>Cactineae</taxon>
        <taxon>Cactaceae</taxon>
        <taxon>Cactoideae</taxon>
        <taxon>Echinocereeae</taxon>
        <taxon>Carnegiea</taxon>
    </lineage>
</organism>
<evidence type="ECO:0000313" key="2">
    <source>
        <dbReference type="EMBL" id="KAJ8431269.1"/>
    </source>
</evidence>
<name>A0A9Q1JUG5_9CARY</name>
<gene>
    <name evidence="2" type="ORF">Cgig2_011122</name>
</gene>
<dbReference type="EMBL" id="JAKOGI010000702">
    <property type="protein sequence ID" value="KAJ8431269.1"/>
    <property type="molecule type" value="Genomic_DNA"/>
</dbReference>
<keyword evidence="3" id="KW-1185">Reference proteome</keyword>
<evidence type="ECO:0000313" key="3">
    <source>
        <dbReference type="Proteomes" id="UP001153076"/>
    </source>
</evidence>
<dbReference type="Proteomes" id="UP001153076">
    <property type="component" value="Unassembled WGS sequence"/>
</dbReference>
<protein>
    <recommendedName>
        <fullName evidence="4">F-box protein</fullName>
    </recommendedName>
</protein>
<evidence type="ECO:0008006" key="4">
    <source>
        <dbReference type="Google" id="ProtNLM"/>
    </source>
</evidence>
<evidence type="ECO:0000256" key="1">
    <source>
        <dbReference type="SAM" id="MobiDB-lite"/>
    </source>
</evidence>
<reference evidence="2" key="1">
    <citation type="submission" date="2022-04" db="EMBL/GenBank/DDBJ databases">
        <title>Carnegiea gigantea Genome sequencing and assembly v2.</title>
        <authorList>
            <person name="Copetti D."/>
            <person name="Sanderson M.J."/>
            <person name="Burquez A."/>
            <person name="Wojciechowski M.F."/>
        </authorList>
    </citation>
    <scope>NUCLEOTIDE SEQUENCE</scope>
    <source>
        <strain evidence="2">SGP5-SGP5p</strain>
        <tissue evidence="2">Aerial part</tissue>
    </source>
</reference>
<feature type="region of interest" description="Disordered" evidence="1">
    <location>
        <begin position="107"/>
        <end position="127"/>
    </location>
</feature>
<sequence length="336" mass="36688">MEAPDASKTAGLGLNCSCWRPVMSWSRFGAGGELSPQSTGPADGGARGKGVGKVGGGRFSPASSGRGELTEDGIGGSGGAVWVQPGLSATGRERGWSRGCGFGVLGRTGSSEERGSSRQKHTGEGMEGGCDMISGDWQQVSESSKRYYLTLYSDVLAPFGGLYPPFPRIHTDPDHLHCLLNGVFHWIAWEGIVAFDMVNESFQLIEEPTPPDKYYNCSSAWVLKQTLALFLCSISIDNNPSNTVELWMMMKYGIADTRTMLHSFDGLYRLGIPNDHHVFLCNDKDQLISFRLDDHQIKEYGIYGAPALYENLPSIHKNLGVAKYAENIESLKRIHQ</sequence>
<dbReference type="AlphaFoldDB" id="A0A9Q1JUG5"/>
<comment type="caution">
    <text evidence="2">The sequence shown here is derived from an EMBL/GenBank/DDBJ whole genome shotgun (WGS) entry which is preliminary data.</text>
</comment>